<keyword evidence="1" id="KW-1133">Transmembrane helix</keyword>
<protein>
    <submittedName>
        <fullName evidence="2">Holin</fullName>
    </submittedName>
</protein>
<accession>A0A8S5QD12</accession>
<evidence type="ECO:0000313" key="2">
    <source>
        <dbReference type="EMBL" id="DAE16661.1"/>
    </source>
</evidence>
<dbReference type="SUPFAM" id="SSF103473">
    <property type="entry name" value="MFS general substrate transporter"/>
    <property type="match status" value="1"/>
</dbReference>
<feature type="transmembrane region" description="Helical" evidence="1">
    <location>
        <begin position="7"/>
        <end position="24"/>
    </location>
</feature>
<reference evidence="2" key="1">
    <citation type="journal article" date="2021" name="Proc. Natl. Acad. Sci. U.S.A.">
        <title>A Catalog of Tens of Thousands of Viruses from Human Metagenomes Reveals Hidden Associations with Chronic Diseases.</title>
        <authorList>
            <person name="Tisza M.J."/>
            <person name="Buck C.B."/>
        </authorList>
    </citation>
    <scope>NUCLEOTIDE SEQUENCE</scope>
    <source>
        <strain evidence="2">Ctn7K25</strain>
    </source>
</reference>
<dbReference type="InterPro" id="IPR036259">
    <property type="entry name" value="MFS_trans_sf"/>
</dbReference>
<sequence>MGIVFKLWKTGAMVVGGMVGWIVAEFRPTFPLIVVAIIFILYDAWTAFKLDKRVHEVYPDKTSREKAKFTSFAFGKVVKQTIPKRLWLIILAYLAEHWVFIHMQVPLSYVLTGVICFEQAWSILENESSCRPEAEHRFWKLLQQIMVDKTARHFDVNLDKLKDEEDGKNTD</sequence>
<keyword evidence="1" id="KW-0812">Transmembrane</keyword>
<name>A0A8S5QD12_9CAUD</name>
<feature type="transmembrane region" description="Helical" evidence="1">
    <location>
        <begin position="30"/>
        <end position="48"/>
    </location>
</feature>
<keyword evidence="1" id="KW-0472">Membrane</keyword>
<proteinExistence type="predicted"/>
<evidence type="ECO:0000256" key="1">
    <source>
        <dbReference type="SAM" id="Phobius"/>
    </source>
</evidence>
<organism evidence="2">
    <name type="scientific">Podoviridae sp. ctn7K25</name>
    <dbReference type="NCBI Taxonomy" id="2825273"/>
    <lineage>
        <taxon>Viruses</taxon>
        <taxon>Duplodnaviria</taxon>
        <taxon>Heunggongvirae</taxon>
        <taxon>Uroviricota</taxon>
        <taxon>Caudoviricetes</taxon>
    </lineage>
</organism>
<dbReference type="EMBL" id="BK015629">
    <property type="protein sequence ID" value="DAE16661.1"/>
    <property type="molecule type" value="Genomic_DNA"/>
</dbReference>